<keyword evidence="2" id="KW-0732">Signal</keyword>
<sequence>MKLFNTISLILSLFLLSVICSAETTIPGQIIKMDQGRSYGLMVGDIIEHQYLIAIDTDYSLSPSSLPVEGELTYWLDLNSVNMSSEQRGGKTLYHLTLRYQTFYAPLDVRALLIPDQQLVFTDSSNQRFEITLPEWHFTMSPIKEVVSSGIGNDDGSNGFMKADIAPRTHSLSRYQTPIIIYAGLLILCLLIWSALTGLLPKFNTSPFHVAKRHIKRIRRQKNMTSEQVQRGMQAMHDAFNARASHTVFAAQIDDFIKQYPQFNACRTQIEDFFQQSRNVFFFDEEPKPNLLTDCIRLCDRLAAADKVVQSKP</sequence>
<accession>A0A1I4BAY6</accession>
<feature type="transmembrane region" description="Helical" evidence="1">
    <location>
        <begin position="179"/>
        <end position="200"/>
    </location>
</feature>
<protein>
    <submittedName>
        <fullName evidence="3">MxaA protein</fullName>
    </submittedName>
</protein>
<evidence type="ECO:0000256" key="2">
    <source>
        <dbReference type="SAM" id="SignalP"/>
    </source>
</evidence>
<keyword evidence="1" id="KW-0812">Transmembrane</keyword>
<feature type="chain" id="PRO_5011756484" evidence="2">
    <location>
        <begin position="23"/>
        <end position="313"/>
    </location>
</feature>
<organism evidence="3 4">
    <name type="scientific">Methylophaga sulfidovorans</name>
    <dbReference type="NCBI Taxonomy" id="45496"/>
    <lineage>
        <taxon>Bacteria</taxon>
        <taxon>Pseudomonadati</taxon>
        <taxon>Pseudomonadota</taxon>
        <taxon>Gammaproteobacteria</taxon>
        <taxon>Thiotrichales</taxon>
        <taxon>Piscirickettsiaceae</taxon>
        <taxon>Methylophaga</taxon>
    </lineage>
</organism>
<evidence type="ECO:0000313" key="3">
    <source>
        <dbReference type="EMBL" id="SFK65905.1"/>
    </source>
</evidence>
<reference evidence="4" key="1">
    <citation type="submission" date="2016-10" db="EMBL/GenBank/DDBJ databases">
        <authorList>
            <person name="Varghese N."/>
            <person name="Submissions S."/>
        </authorList>
    </citation>
    <scope>NUCLEOTIDE SEQUENCE [LARGE SCALE GENOMIC DNA]</scope>
    <source>
        <strain evidence="4">DSM 11578</strain>
    </source>
</reference>
<gene>
    <name evidence="3" type="ORF">SAMN04488079_11836</name>
</gene>
<dbReference type="EMBL" id="FOSH01000018">
    <property type="protein sequence ID" value="SFK65905.1"/>
    <property type="molecule type" value="Genomic_DNA"/>
</dbReference>
<keyword evidence="1" id="KW-1133">Transmembrane helix</keyword>
<evidence type="ECO:0000256" key="1">
    <source>
        <dbReference type="SAM" id="Phobius"/>
    </source>
</evidence>
<dbReference type="STRING" id="45496.SAMN04488079_11836"/>
<dbReference type="RefSeq" id="WP_091715513.1">
    <property type="nucleotide sequence ID" value="NZ_FOSH01000018.1"/>
</dbReference>
<keyword evidence="1" id="KW-0472">Membrane</keyword>
<dbReference type="OrthoDB" id="5608210at2"/>
<name>A0A1I4BAY6_9GAMM</name>
<keyword evidence="4" id="KW-1185">Reference proteome</keyword>
<dbReference type="AlphaFoldDB" id="A0A1I4BAY6"/>
<evidence type="ECO:0000313" key="4">
    <source>
        <dbReference type="Proteomes" id="UP000198924"/>
    </source>
</evidence>
<dbReference type="Proteomes" id="UP000198924">
    <property type="component" value="Unassembled WGS sequence"/>
</dbReference>
<feature type="signal peptide" evidence="2">
    <location>
        <begin position="1"/>
        <end position="22"/>
    </location>
</feature>
<proteinExistence type="predicted"/>